<name>A0A415GNB3_9BACT</name>
<organism evidence="1 2">
    <name type="scientific">Leyella stercorea</name>
    <dbReference type="NCBI Taxonomy" id="363265"/>
    <lineage>
        <taxon>Bacteria</taxon>
        <taxon>Pseudomonadati</taxon>
        <taxon>Bacteroidota</taxon>
        <taxon>Bacteroidia</taxon>
        <taxon>Bacteroidales</taxon>
        <taxon>Prevotellaceae</taxon>
        <taxon>Leyella</taxon>
    </lineage>
</organism>
<dbReference type="AlphaFoldDB" id="A0A415GNB3"/>
<keyword evidence="2" id="KW-1185">Reference proteome</keyword>
<comment type="caution">
    <text evidence="1">The sequence shown here is derived from an EMBL/GenBank/DDBJ whole genome shotgun (WGS) entry which is preliminary data.</text>
</comment>
<accession>A0A415GNB3</accession>
<gene>
    <name evidence="1" type="ORF">DW060_05450</name>
</gene>
<proteinExistence type="predicted"/>
<dbReference type="RefSeq" id="WP_118355080.1">
    <property type="nucleotide sequence ID" value="NZ_JAJXFH010000012.1"/>
</dbReference>
<sequence>MKQFKKKEFAIIPTKVKMATKANKPSINAISMNEPMKVVMNFGRNKTEYDELPSGRKYLTPSEIVAIQELNLDDKSPLGTVRDAFTLQCIFGGSIAANVGNKKDIDAYCHCVGVLLILAGIVQPVQSISAASSNQQVSFYHTFYANPKLASRSYAVNSQVYANVYSKILN</sequence>
<reference evidence="1 2" key="1">
    <citation type="submission" date="2018-08" db="EMBL/GenBank/DDBJ databases">
        <title>A genome reference for cultivated species of the human gut microbiota.</title>
        <authorList>
            <person name="Zou Y."/>
            <person name="Xue W."/>
            <person name="Luo G."/>
        </authorList>
    </citation>
    <scope>NUCLEOTIDE SEQUENCE [LARGE SCALE GENOMIC DNA]</scope>
    <source>
        <strain evidence="1 2">AF42-9</strain>
    </source>
</reference>
<evidence type="ECO:0000313" key="1">
    <source>
        <dbReference type="EMBL" id="RHK51140.1"/>
    </source>
</evidence>
<dbReference type="Proteomes" id="UP000286598">
    <property type="component" value="Unassembled WGS sequence"/>
</dbReference>
<dbReference type="EMBL" id="QRNO01000020">
    <property type="protein sequence ID" value="RHK51140.1"/>
    <property type="molecule type" value="Genomic_DNA"/>
</dbReference>
<protein>
    <submittedName>
        <fullName evidence="1">Uncharacterized protein</fullName>
    </submittedName>
</protein>
<evidence type="ECO:0000313" key="2">
    <source>
        <dbReference type="Proteomes" id="UP000286598"/>
    </source>
</evidence>